<dbReference type="AlphaFoldDB" id="A0A437AIY3"/>
<dbReference type="EMBL" id="RCSS01000636">
    <property type="protein sequence ID" value="RVD91131.1"/>
    <property type="molecule type" value="Genomic_DNA"/>
</dbReference>
<protein>
    <submittedName>
        <fullName evidence="1">Uncharacterized protein</fullName>
    </submittedName>
</protein>
<keyword evidence="2" id="KW-1185">Reference proteome</keyword>
<comment type="caution">
    <text evidence="1">The sequence shown here is derived from an EMBL/GenBank/DDBJ whole genome shotgun (WGS) entry which is preliminary data.</text>
</comment>
<evidence type="ECO:0000313" key="1">
    <source>
        <dbReference type="EMBL" id="RVD91131.1"/>
    </source>
</evidence>
<gene>
    <name evidence="1" type="ORF">TUBRATIS_24300</name>
</gene>
<proteinExistence type="predicted"/>
<evidence type="ECO:0000313" key="2">
    <source>
        <dbReference type="Proteomes" id="UP000282876"/>
    </source>
</evidence>
<sequence length="153" mass="17948">MLITLLLKLSLISKYKESKFIKRMISASEDLDSDSEEKKLNSKISFKKTRILLSALRENEIKNNFSSFDKCLKVNEEDFNELGLVFENLMQILNSRFTDESSKIQHKKFLKKLSNLFQYWDKSNKQNEIIGTYLTLLDSQLLFEEIPVKLPIS</sequence>
<accession>A0A437AIY3</accession>
<dbReference type="Proteomes" id="UP000282876">
    <property type="component" value="Unassembled WGS sequence"/>
</dbReference>
<dbReference type="VEuPathDB" id="MicrosporidiaDB:TUBRATIS_24300"/>
<organism evidence="1 2">
    <name type="scientific">Tubulinosema ratisbonensis</name>
    <dbReference type="NCBI Taxonomy" id="291195"/>
    <lineage>
        <taxon>Eukaryota</taxon>
        <taxon>Fungi</taxon>
        <taxon>Fungi incertae sedis</taxon>
        <taxon>Microsporidia</taxon>
        <taxon>Tubulinosematoidea</taxon>
        <taxon>Tubulinosematidae</taxon>
        <taxon>Tubulinosema</taxon>
    </lineage>
</organism>
<reference evidence="1 2" key="1">
    <citation type="submission" date="2018-10" db="EMBL/GenBank/DDBJ databases">
        <title>Draft genome sequence of the microsporidian Tubulinosema ratisbonensis.</title>
        <authorList>
            <person name="Polonais V."/>
            <person name="Peyretaillade E."/>
            <person name="Niehus S."/>
            <person name="Wawrzyniak I."/>
            <person name="Franchet A."/>
            <person name="Gaspin C."/>
            <person name="Reichstadt M."/>
            <person name="Belser C."/>
            <person name="Labadie K."/>
            <person name="Delbac F."/>
            <person name="Ferrandon D."/>
        </authorList>
    </citation>
    <scope>NUCLEOTIDE SEQUENCE [LARGE SCALE GENOMIC DNA]</scope>
    <source>
        <strain evidence="1 2">Franzen</strain>
    </source>
</reference>
<name>A0A437AIY3_9MICR</name>